<dbReference type="PANTHER" id="PTHR24221:SF654">
    <property type="entry name" value="ATP-BINDING CASSETTE SUB-FAMILY B MEMBER 6"/>
    <property type="match status" value="1"/>
</dbReference>
<evidence type="ECO:0000313" key="10">
    <source>
        <dbReference type="Proteomes" id="UP000596351"/>
    </source>
</evidence>
<reference evidence="9 10" key="1">
    <citation type="submission" date="2018-09" db="EMBL/GenBank/DDBJ databases">
        <title>Rhizobium sp. MAE2-X.</title>
        <authorList>
            <person name="Lee Y."/>
            <person name="Jeon C.O."/>
        </authorList>
    </citation>
    <scope>NUCLEOTIDE SEQUENCE [LARGE SCALE GENOMIC DNA]</scope>
    <source>
        <strain evidence="9 10">MAE2-X</strain>
    </source>
</reference>
<accession>A0ABX7ERI5</accession>
<dbReference type="Proteomes" id="UP000596351">
    <property type="component" value="Chromosome"/>
</dbReference>
<dbReference type="Gene3D" id="3.40.50.300">
    <property type="entry name" value="P-loop containing nucleotide triphosphate hydrolases"/>
    <property type="match status" value="1"/>
</dbReference>
<dbReference type="SMART" id="SM00382">
    <property type="entry name" value="AAA"/>
    <property type="match status" value="1"/>
</dbReference>
<sequence>MVDVARCLANLAQGLHHRQEAELLVAAQKRELSLRRVRMQDRNWRRQDLGILIAWQTATERFVVIDATGCGPPSRVSIDGSRHLMSEADCGALHTDMLALAKPQGRSIRASHAVLALLVMVAAQSLILLVFWGHPPGMGAIFILLMAGLAWILARVDYSIAASRASILLGWRRHSDLWAEILDRGVTILQSRTPYDYARAMRSVLKNRVRTLRGRMALPMGLASLLPGLVALSISVPQLGLYYALIWIPLLACAIASRRLVGLIENAEGQSLGEMEQWLDLAAQGSLGLRPLGAESFALTRLEAALRRQRRLARRRRTLQQVILACEALFFVLAGAVSIISTLDTPLTALATVASFMVALGLVEVGRATAAMTASGGSSHDNASKSRFTRDLAEEHEALESIELIGVTFQYPGASRPLFKPQDLSIRRGEIVAITGPSGAGKSTLLRLALGILPPTTGEVRINGKCVCAQEQKIWRRQLGVVLQDEHMAVDTLKSFLQGMSGLSLETALRSSDRLGLLKEIEALPMGIQTLVAQGMVPAGLRERLLIARVLLRQPSLLILDEATTGLDEEFQTRLLQELRTAGIGVLIATHRKSVVAIADRCVTVTPI</sequence>
<dbReference type="PROSITE" id="PS50893">
    <property type="entry name" value="ABC_TRANSPORTER_2"/>
    <property type="match status" value="1"/>
</dbReference>
<protein>
    <submittedName>
        <fullName evidence="9">ATP-binding cassette domain-containing protein</fullName>
    </submittedName>
</protein>
<feature type="transmembrane region" description="Helical" evidence="7">
    <location>
        <begin position="318"/>
        <end position="340"/>
    </location>
</feature>
<evidence type="ECO:0000313" key="9">
    <source>
        <dbReference type="EMBL" id="QRF50531.1"/>
    </source>
</evidence>
<keyword evidence="4 9" id="KW-0067">ATP-binding</keyword>
<dbReference type="Pfam" id="PF00005">
    <property type="entry name" value="ABC_tran"/>
    <property type="match status" value="1"/>
</dbReference>
<dbReference type="PANTHER" id="PTHR24221">
    <property type="entry name" value="ATP-BINDING CASSETTE SUB-FAMILY B"/>
    <property type="match status" value="1"/>
</dbReference>
<dbReference type="InterPro" id="IPR036640">
    <property type="entry name" value="ABC1_TM_sf"/>
</dbReference>
<organism evidence="9 10">
    <name type="scientific">Rhizobium rosettiformans</name>
    <dbReference type="NCBI Taxonomy" id="1368430"/>
    <lineage>
        <taxon>Bacteria</taxon>
        <taxon>Pseudomonadati</taxon>
        <taxon>Pseudomonadota</taxon>
        <taxon>Alphaproteobacteria</taxon>
        <taxon>Hyphomicrobiales</taxon>
        <taxon>Rhizobiaceae</taxon>
        <taxon>Rhizobium/Agrobacterium group</taxon>
        <taxon>Rhizobium</taxon>
    </lineage>
</organism>
<evidence type="ECO:0000259" key="8">
    <source>
        <dbReference type="PROSITE" id="PS50893"/>
    </source>
</evidence>
<gene>
    <name evidence="9" type="ORF">D4A92_03230</name>
</gene>
<dbReference type="InterPro" id="IPR003439">
    <property type="entry name" value="ABC_transporter-like_ATP-bd"/>
</dbReference>
<evidence type="ECO:0000256" key="7">
    <source>
        <dbReference type="SAM" id="Phobius"/>
    </source>
</evidence>
<evidence type="ECO:0000256" key="3">
    <source>
        <dbReference type="ARBA" id="ARBA00022741"/>
    </source>
</evidence>
<dbReference type="EMBL" id="CP032405">
    <property type="protein sequence ID" value="QRF50531.1"/>
    <property type="molecule type" value="Genomic_DNA"/>
</dbReference>
<proteinExistence type="predicted"/>
<feature type="transmembrane region" description="Helical" evidence="7">
    <location>
        <begin position="138"/>
        <end position="154"/>
    </location>
</feature>
<dbReference type="InterPro" id="IPR039421">
    <property type="entry name" value="Type_1_exporter"/>
</dbReference>
<feature type="transmembrane region" description="Helical" evidence="7">
    <location>
        <begin position="346"/>
        <end position="363"/>
    </location>
</feature>
<evidence type="ECO:0000256" key="5">
    <source>
        <dbReference type="ARBA" id="ARBA00022989"/>
    </source>
</evidence>
<keyword evidence="5 7" id="KW-1133">Transmembrane helix</keyword>
<dbReference type="SUPFAM" id="SSF90123">
    <property type="entry name" value="ABC transporter transmembrane region"/>
    <property type="match status" value="1"/>
</dbReference>
<evidence type="ECO:0000256" key="4">
    <source>
        <dbReference type="ARBA" id="ARBA00022840"/>
    </source>
</evidence>
<comment type="subcellular location">
    <subcellularLocation>
        <location evidence="1">Cell membrane</location>
        <topology evidence="1">Multi-pass membrane protein</topology>
    </subcellularLocation>
</comment>
<dbReference type="CDD" id="cd03228">
    <property type="entry name" value="ABCC_MRP_Like"/>
    <property type="match status" value="1"/>
</dbReference>
<dbReference type="InterPro" id="IPR027417">
    <property type="entry name" value="P-loop_NTPase"/>
</dbReference>
<keyword evidence="2 7" id="KW-0812">Transmembrane</keyword>
<name>A0ABX7ERI5_9HYPH</name>
<keyword evidence="3" id="KW-0547">Nucleotide-binding</keyword>
<evidence type="ECO:0000256" key="1">
    <source>
        <dbReference type="ARBA" id="ARBA00004651"/>
    </source>
</evidence>
<dbReference type="SUPFAM" id="SSF52540">
    <property type="entry name" value="P-loop containing nucleoside triphosphate hydrolases"/>
    <property type="match status" value="1"/>
</dbReference>
<evidence type="ECO:0000256" key="6">
    <source>
        <dbReference type="ARBA" id="ARBA00023136"/>
    </source>
</evidence>
<evidence type="ECO:0000256" key="2">
    <source>
        <dbReference type="ARBA" id="ARBA00022692"/>
    </source>
</evidence>
<dbReference type="GO" id="GO:0005524">
    <property type="term" value="F:ATP binding"/>
    <property type="evidence" value="ECO:0007669"/>
    <property type="project" value="UniProtKB-KW"/>
</dbReference>
<keyword evidence="6 7" id="KW-0472">Membrane</keyword>
<feature type="transmembrane region" description="Helical" evidence="7">
    <location>
        <begin position="241"/>
        <end position="261"/>
    </location>
</feature>
<feature type="domain" description="ABC transporter" evidence="8">
    <location>
        <begin position="402"/>
        <end position="608"/>
    </location>
</feature>
<dbReference type="InterPro" id="IPR003593">
    <property type="entry name" value="AAA+_ATPase"/>
</dbReference>
<feature type="transmembrane region" description="Helical" evidence="7">
    <location>
        <begin position="112"/>
        <end position="132"/>
    </location>
</feature>
<feature type="transmembrane region" description="Helical" evidence="7">
    <location>
        <begin position="216"/>
        <end position="235"/>
    </location>
</feature>
<keyword evidence="10" id="KW-1185">Reference proteome</keyword>